<accession>A0ABT3X0W9</accession>
<feature type="transmembrane region" description="Helical" evidence="1">
    <location>
        <begin position="66"/>
        <end position="87"/>
    </location>
</feature>
<keyword evidence="1" id="KW-1133">Transmembrane helix</keyword>
<keyword evidence="3" id="KW-1185">Reference proteome</keyword>
<proteinExistence type="predicted"/>
<comment type="caution">
    <text evidence="2">The sequence shown here is derived from an EMBL/GenBank/DDBJ whole genome shotgun (WGS) entry which is preliminary data.</text>
</comment>
<evidence type="ECO:0000313" key="3">
    <source>
        <dbReference type="Proteomes" id="UP001208017"/>
    </source>
</evidence>
<reference evidence="2 3" key="1">
    <citation type="submission" date="2022-11" db="EMBL/GenBank/DDBJ databases">
        <title>Study of microbial diversity in lake waters.</title>
        <authorList>
            <person name="Zhang J."/>
        </authorList>
    </citation>
    <scope>NUCLEOTIDE SEQUENCE [LARGE SCALE GENOMIC DNA]</scope>
    <source>
        <strain evidence="2 3">DT12</strain>
    </source>
</reference>
<evidence type="ECO:0008006" key="4">
    <source>
        <dbReference type="Google" id="ProtNLM"/>
    </source>
</evidence>
<organism evidence="2 3">
    <name type="scientific">Tumebacillus lacus</name>
    <dbReference type="NCBI Taxonomy" id="2995335"/>
    <lineage>
        <taxon>Bacteria</taxon>
        <taxon>Bacillati</taxon>
        <taxon>Bacillota</taxon>
        <taxon>Bacilli</taxon>
        <taxon>Bacillales</taxon>
        <taxon>Alicyclobacillaceae</taxon>
        <taxon>Tumebacillus</taxon>
    </lineage>
</organism>
<dbReference type="EMBL" id="JAPMLT010000002">
    <property type="protein sequence ID" value="MCX7569256.1"/>
    <property type="molecule type" value="Genomic_DNA"/>
</dbReference>
<keyword evidence="1" id="KW-0812">Transmembrane</keyword>
<feature type="transmembrane region" description="Helical" evidence="1">
    <location>
        <begin position="12"/>
        <end position="30"/>
    </location>
</feature>
<feature type="transmembrane region" description="Helical" evidence="1">
    <location>
        <begin position="42"/>
        <end position="59"/>
    </location>
</feature>
<evidence type="ECO:0000256" key="1">
    <source>
        <dbReference type="SAM" id="Phobius"/>
    </source>
</evidence>
<sequence length="96" mass="10577">MVSKIGSLCSRLSLGIGFLLLLVLVIGILFDVEVNQQVFGDSFGYPPIGIVLGLIGLLIPQRSKKYAVWGIFINVFLLVFVFAYMGISWTMINPKP</sequence>
<name>A0ABT3X0W9_9BACL</name>
<dbReference type="RefSeq" id="WP_267150505.1">
    <property type="nucleotide sequence ID" value="NZ_JAPMLT010000002.1"/>
</dbReference>
<gene>
    <name evidence="2" type="ORF">OS242_04725</name>
</gene>
<dbReference type="Proteomes" id="UP001208017">
    <property type="component" value="Unassembled WGS sequence"/>
</dbReference>
<protein>
    <recommendedName>
        <fullName evidence="4">DUF4190 domain-containing protein</fullName>
    </recommendedName>
</protein>
<keyword evidence="1" id="KW-0472">Membrane</keyword>
<evidence type="ECO:0000313" key="2">
    <source>
        <dbReference type="EMBL" id="MCX7569256.1"/>
    </source>
</evidence>